<sequence>MGLTMIRHIGRYRLTAHTAPAGDLYAPEILVSFEDGITLRGYKTPDIRFDTQLAARHYAKQ</sequence>
<evidence type="ECO:0000313" key="2">
    <source>
        <dbReference type="Proteomes" id="UP000239939"/>
    </source>
</evidence>
<dbReference type="AlphaFoldDB" id="A0A2S7EMQ0"/>
<organism evidence="1 2">
    <name type="scientific">Xanthomonas populi</name>
    <dbReference type="NCBI Taxonomy" id="53414"/>
    <lineage>
        <taxon>Bacteria</taxon>
        <taxon>Pseudomonadati</taxon>
        <taxon>Pseudomonadota</taxon>
        <taxon>Gammaproteobacteria</taxon>
        <taxon>Lysobacterales</taxon>
        <taxon>Lysobacteraceae</taxon>
        <taxon>Xanthomonas</taxon>
    </lineage>
</organism>
<protein>
    <submittedName>
        <fullName evidence="1">Uncharacterized protein</fullName>
    </submittedName>
</protein>
<evidence type="ECO:0000313" key="1">
    <source>
        <dbReference type="EMBL" id="PPU91912.1"/>
    </source>
</evidence>
<dbReference type="OrthoDB" id="6002184at2"/>
<gene>
    <name evidence="1" type="ORF">XpopCFBP1817_12920</name>
</gene>
<name>A0A2S7EMQ0_9XANT</name>
<dbReference type="RefSeq" id="WP_128417464.1">
    <property type="nucleotide sequence ID" value="NZ_MDEJ01000077.1"/>
</dbReference>
<keyword evidence="2" id="KW-1185">Reference proteome</keyword>
<proteinExistence type="predicted"/>
<dbReference type="Proteomes" id="UP000239939">
    <property type="component" value="Unassembled WGS sequence"/>
</dbReference>
<accession>A0A2S7EMQ0</accession>
<dbReference type="EMBL" id="MDEJ01000077">
    <property type="protein sequence ID" value="PPU91912.1"/>
    <property type="molecule type" value="Genomic_DNA"/>
</dbReference>
<reference evidence="2" key="1">
    <citation type="submission" date="2016-08" db="EMBL/GenBank/DDBJ databases">
        <authorList>
            <person name="Merda D."/>
            <person name="Briand M."/>
            <person name="Taghouti G."/>
            <person name="Carrere S."/>
            <person name="Gouzy J."/>
            <person name="Portier P."/>
            <person name="Jacques M.-A."/>
            <person name="Fischer-Le Saux M."/>
        </authorList>
    </citation>
    <scope>NUCLEOTIDE SEQUENCE [LARGE SCALE GENOMIC DNA]</scope>
    <source>
        <strain evidence="2">CFBP1817</strain>
    </source>
</reference>
<comment type="caution">
    <text evidence="1">The sequence shown here is derived from an EMBL/GenBank/DDBJ whole genome shotgun (WGS) entry which is preliminary data.</text>
</comment>